<dbReference type="PANTHER" id="PTHR46599:SF3">
    <property type="entry name" value="PIGGYBAC TRANSPOSABLE ELEMENT-DERIVED PROTEIN 4"/>
    <property type="match status" value="1"/>
</dbReference>
<gene>
    <name evidence="2" type="ORF">K469DRAFT_440606</name>
</gene>
<dbReference type="Pfam" id="PF13843">
    <property type="entry name" value="DDE_Tnp_1_7"/>
    <property type="match status" value="1"/>
</dbReference>
<dbReference type="InterPro" id="IPR029526">
    <property type="entry name" value="PGBD"/>
</dbReference>
<feature type="domain" description="PiggyBac transposable element-derived protein" evidence="1">
    <location>
        <begin position="1"/>
        <end position="120"/>
    </location>
</feature>
<organism evidence="2 3">
    <name type="scientific">Zopfia rhizophila CBS 207.26</name>
    <dbReference type="NCBI Taxonomy" id="1314779"/>
    <lineage>
        <taxon>Eukaryota</taxon>
        <taxon>Fungi</taxon>
        <taxon>Dikarya</taxon>
        <taxon>Ascomycota</taxon>
        <taxon>Pezizomycotina</taxon>
        <taxon>Dothideomycetes</taxon>
        <taxon>Dothideomycetes incertae sedis</taxon>
        <taxon>Zopfiaceae</taxon>
        <taxon>Zopfia</taxon>
    </lineage>
</organism>
<evidence type="ECO:0000259" key="1">
    <source>
        <dbReference type="Pfam" id="PF13843"/>
    </source>
</evidence>
<feature type="non-terminal residue" evidence="2">
    <location>
        <position position="124"/>
    </location>
</feature>
<reference evidence="2" key="1">
    <citation type="journal article" date="2020" name="Stud. Mycol.">
        <title>101 Dothideomycetes genomes: a test case for predicting lifestyles and emergence of pathogens.</title>
        <authorList>
            <person name="Haridas S."/>
            <person name="Albert R."/>
            <person name="Binder M."/>
            <person name="Bloem J."/>
            <person name="Labutti K."/>
            <person name="Salamov A."/>
            <person name="Andreopoulos B."/>
            <person name="Baker S."/>
            <person name="Barry K."/>
            <person name="Bills G."/>
            <person name="Bluhm B."/>
            <person name="Cannon C."/>
            <person name="Castanera R."/>
            <person name="Culley D."/>
            <person name="Daum C."/>
            <person name="Ezra D."/>
            <person name="Gonzalez J."/>
            <person name="Henrissat B."/>
            <person name="Kuo A."/>
            <person name="Liang C."/>
            <person name="Lipzen A."/>
            <person name="Lutzoni F."/>
            <person name="Magnuson J."/>
            <person name="Mondo S."/>
            <person name="Nolan M."/>
            <person name="Ohm R."/>
            <person name="Pangilinan J."/>
            <person name="Park H.-J."/>
            <person name="Ramirez L."/>
            <person name="Alfaro M."/>
            <person name="Sun H."/>
            <person name="Tritt A."/>
            <person name="Yoshinaga Y."/>
            <person name="Zwiers L.-H."/>
            <person name="Turgeon B."/>
            <person name="Goodwin S."/>
            <person name="Spatafora J."/>
            <person name="Crous P."/>
            <person name="Grigoriev I."/>
        </authorList>
    </citation>
    <scope>NUCLEOTIDE SEQUENCE</scope>
    <source>
        <strain evidence="2">CBS 207.26</strain>
    </source>
</reference>
<dbReference type="PANTHER" id="PTHR46599">
    <property type="entry name" value="PIGGYBAC TRANSPOSABLE ELEMENT-DERIVED PROTEIN 4"/>
    <property type="match status" value="1"/>
</dbReference>
<evidence type="ECO:0000313" key="3">
    <source>
        <dbReference type="Proteomes" id="UP000800200"/>
    </source>
</evidence>
<feature type="non-terminal residue" evidence="2">
    <location>
        <position position="1"/>
    </location>
</feature>
<accession>A0A6A6E7U5</accession>
<dbReference type="EMBL" id="ML994625">
    <property type="protein sequence ID" value="KAF2188001.1"/>
    <property type="molecule type" value="Genomic_DNA"/>
</dbReference>
<sequence>LYMGVHVEPRLSMYWNINPDTEPIHPSVRKAMGRTRWQQIHRYFHIWNRFLPGALGHVRAHEKADPLANLLRETFKTYWNPGIYVTVDECIEGFTGRTSDIVNIPTKLNPIGFKIWVLAQIGYV</sequence>
<name>A0A6A6E7U5_9PEZI</name>
<dbReference type="Proteomes" id="UP000800200">
    <property type="component" value="Unassembled WGS sequence"/>
</dbReference>
<dbReference type="AlphaFoldDB" id="A0A6A6E7U5"/>
<evidence type="ECO:0000313" key="2">
    <source>
        <dbReference type="EMBL" id="KAF2188001.1"/>
    </source>
</evidence>
<proteinExistence type="predicted"/>
<dbReference type="OrthoDB" id="2400393at2759"/>
<keyword evidence="3" id="KW-1185">Reference proteome</keyword>
<protein>
    <recommendedName>
        <fullName evidence="1">PiggyBac transposable element-derived protein domain-containing protein</fullName>
    </recommendedName>
</protein>